<comment type="caution">
    <text evidence="1">The sequence shown here is derived from an EMBL/GenBank/DDBJ whole genome shotgun (WGS) entry which is preliminary data.</text>
</comment>
<name>A0A369BIA8_9FIRM</name>
<evidence type="ECO:0000313" key="2">
    <source>
        <dbReference type="Proteomes" id="UP000253034"/>
    </source>
</evidence>
<dbReference type="Pfam" id="PF16138">
    <property type="entry name" value="DUF4846"/>
    <property type="match status" value="1"/>
</dbReference>
<proteinExistence type="predicted"/>
<dbReference type="RefSeq" id="WP_114296288.1">
    <property type="nucleotide sequence ID" value="NZ_QPJT01000002.1"/>
</dbReference>
<gene>
    <name evidence="1" type="ORF">DFR58_102250</name>
</gene>
<dbReference type="PROSITE" id="PS51257">
    <property type="entry name" value="PROKAR_LIPOPROTEIN"/>
    <property type="match status" value="1"/>
</dbReference>
<keyword evidence="2" id="KW-1185">Reference proteome</keyword>
<dbReference type="OrthoDB" id="5511471at2"/>
<dbReference type="InterPro" id="IPR032315">
    <property type="entry name" value="DUF4846"/>
</dbReference>
<accession>A0A369BIA8</accession>
<reference evidence="1 2" key="1">
    <citation type="submission" date="2018-07" db="EMBL/GenBank/DDBJ databases">
        <title>Genomic Encyclopedia of Type Strains, Phase IV (KMG-IV): sequencing the most valuable type-strain genomes for metagenomic binning, comparative biology and taxonomic classification.</title>
        <authorList>
            <person name="Goeker M."/>
        </authorList>
    </citation>
    <scope>NUCLEOTIDE SEQUENCE [LARGE SCALE GENOMIC DNA]</scope>
    <source>
        <strain evidence="1 2">DSM 27016</strain>
    </source>
</reference>
<dbReference type="AlphaFoldDB" id="A0A369BIA8"/>
<dbReference type="Proteomes" id="UP000253034">
    <property type="component" value="Unassembled WGS sequence"/>
</dbReference>
<organism evidence="1 2">
    <name type="scientific">Anaerobacterium chartisolvens</name>
    <dbReference type="NCBI Taxonomy" id="1297424"/>
    <lineage>
        <taxon>Bacteria</taxon>
        <taxon>Bacillati</taxon>
        <taxon>Bacillota</taxon>
        <taxon>Clostridia</taxon>
        <taxon>Eubacteriales</taxon>
        <taxon>Oscillospiraceae</taxon>
        <taxon>Anaerobacterium</taxon>
    </lineage>
</organism>
<protein>
    <submittedName>
        <fullName evidence="1">Uncharacterized protein DUF4846</fullName>
    </submittedName>
</protein>
<sequence>MTRILILILLLFLFLTGCTSVNYEQKNTNIQNKVSVKSDEKDEKKEKESLINTDGKTVQERIKAPYGFERVAVEEDSYAQYLRSLPLKPDGSEVRLYDGRVKNNAVHAAVVDIDVGERDLQQCADAVIRLRAEYLYHRKLYDKIHFNFTNGFNADYIKWMNGNRIKVEGNKAYWTEKTGYSSEYGSFREYLNMVFAYAGTLSLSQEMKKVSLDDMRIGDVFIKGDNPGHTVIILDMAKNDVTGEKIFMIAQSYMPAQDIHILKNLQDEGLDPWYPVNFGETLSTPEWQFSKEQLMRFG</sequence>
<dbReference type="EMBL" id="QPJT01000002">
    <property type="protein sequence ID" value="RCX20177.1"/>
    <property type="molecule type" value="Genomic_DNA"/>
</dbReference>
<evidence type="ECO:0000313" key="1">
    <source>
        <dbReference type="EMBL" id="RCX20177.1"/>
    </source>
</evidence>